<dbReference type="CDD" id="cd02845">
    <property type="entry name" value="PAZ_piwi_like"/>
    <property type="match status" value="1"/>
</dbReference>
<feature type="domain" description="PAZ" evidence="6">
    <location>
        <begin position="547"/>
        <end position="659"/>
    </location>
</feature>
<name>A0ABM2W9M6_MESAU</name>
<evidence type="ECO:0000313" key="8">
    <source>
        <dbReference type="Proteomes" id="UP000886700"/>
    </source>
</evidence>
<dbReference type="CDD" id="cd04658">
    <property type="entry name" value="Piwi_piwi-like_Euk"/>
    <property type="match status" value="1"/>
</dbReference>
<evidence type="ECO:0000259" key="6">
    <source>
        <dbReference type="PROSITE" id="PS50821"/>
    </source>
</evidence>
<evidence type="ECO:0000256" key="5">
    <source>
        <dbReference type="SAM" id="MobiDB-lite"/>
    </source>
</evidence>
<keyword evidence="2" id="KW-0694">RNA-binding</keyword>
<evidence type="ECO:0000259" key="7">
    <source>
        <dbReference type="PROSITE" id="PS50822"/>
    </source>
</evidence>
<feature type="compositionally biased region" description="Basic and acidic residues" evidence="5">
    <location>
        <begin position="330"/>
        <end position="339"/>
    </location>
</feature>
<dbReference type="SMART" id="SM00949">
    <property type="entry name" value="PAZ"/>
    <property type="match status" value="1"/>
</dbReference>
<dbReference type="Gene3D" id="3.30.420.10">
    <property type="entry name" value="Ribonuclease H-like superfamily/Ribonuclease H"/>
    <property type="match status" value="1"/>
</dbReference>
<dbReference type="PROSITE" id="PS50822">
    <property type="entry name" value="PIWI"/>
    <property type="match status" value="1"/>
</dbReference>
<feature type="compositionally biased region" description="Polar residues" evidence="5">
    <location>
        <begin position="250"/>
        <end position="262"/>
    </location>
</feature>
<dbReference type="RefSeq" id="XP_040587477.1">
    <property type="nucleotide sequence ID" value="XM_040731543.1"/>
</dbReference>
<dbReference type="InterPro" id="IPR003165">
    <property type="entry name" value="Piwi"/>
</dbReference>
<dbReference type="InterPro" id="IPR003100">
    <property type="entry name" value="PAZ_dom"/>
</dbReference>
<feature type="region of interest" description="Disordered" evidence="5">
    <location>
        <begin position="1"/>
        <end position="339"/>
    </location>
</feature>
<organism evidence="8 9">
    <name type="scientific">Mesocricetus auratus</name>
    <name type="common">Golden hamster</name>
    <dbReference type="NCBI Taxonomy" id="10036"/>
    <lineage>
        <taxon>Eukaryota</taxon>
        <taxon>Metazoa</taxon>
        <taxon>Chordata</taxon>
        <taxon>Craniata</taxon>
        <taxon>Vertebrata</taxon>
        <taxon>Euteleostomi</taxon>
        <taxon>Mammalia</taxon>
        <taxon>Eutheria</taxon>
        <taxon>Euarchontoglires</taxon>
        <taxon>Glires</taxon>
        <taxon>Rodentia</taxon>
        <taxon>Myomorpha</taxon>
        <taxon>Muroidea</taxon>
        <taxon>Cricetidae</taxon>
        <taxon>Cricetinae</taxon>
        <taxon>Mesocricetus</taxon>
    </lineage>
</organism>
<evidence type="ECO:0000313" key="9">
    <source>
        <dbReference type="RefSeq" id="XP_040587477.1"/>
    </source>
</evidence>
<dbReference type="GeneID" id="101844316"/>
<reference evidence="9" key="1">
    <citation type="submission" date="2025-08" db="UniProtKB">
        <authorList>
            <consortium name="RefSeq"/>
        </authorList>
    </citation>
    <scope>IDENTIFICATION</scope>
    <source>
        <tissue evidence="9">Liver</tissue>
    </source>
</reference>
<keyword evidence="1" id="KW-0810">Translation regulation</keyword>
<dbReference type="InterPro" id="IPR036085">
    <property type="entry name" value="PAZ_dom_sf"/>
</dbReference>
<dbReference type="PANTHER" id="PTHR22891">
    <property type="entry name" value="EUKARYOTIC TRANSLATION INITIATION FACTOR 2C"/>
    <property type="match status" value="1"/>
</dbReference>
<dbReference type="Pfam" id="PF02170">
    <property type="entry name" value="PAZ"/>
    <property type="match status" value="1"/>
</dbReference>
<dbReference type="PROSITE" id="PS50821">
    <property type="entry name" value="PAZ"/>
    <property type="match status" value="1"/>
</dbReference>
<gene>
    <name evidence="9" type="primary">Piwil3</name>
</gene>
<dbReference type="SUPFAM" id="SSF53098">
    <property type="entry name" value="Ribonuclease H-like"/>
    <property type="match status" value="1"/>
</dbReference>
<evidence type="ECO:0000256" key="1">
    <source>
        <dbReference type="ARBA" id="ARBA00022845"/>
    </source>
</evidence>
<dbReference type="SUPFAM" id="SSF101690">
    <property type="entry name" value="PAZ domain"/>
    <property type="match status" value="1"/>
</dbReference>
<evidence type="ECO:0000256" key="2">
    <source>
        <dbReference type="ARBA" id="ARBA00022884"/>
    </source>
</evidence>
<dbReference type="Gene3D" id="3.40.50.2300">
    <property type="match status" value="1"/>
</dbReference>
<evidence type="ECO:0000256" key="3">
    <source>
        <dbReference type="ARBA" id="ARBA00023158"/>
    </source>
</evidence>
<evidence type="ECO:0000256" key="4">
    <source>
        <dbReference type="RuleBase" id="RU361178"/>
    </source>
</evidence>
<dbReference type="Pfam" id="PF23278">
    <property type="entry name" value="Piwi_N"/>
    <property type="match status" value="1"/>
</dbReference>
<feature type="domain" description="Piwi" evidence="7">
    <location>
        <begin position="823"/>
        <end position="1110"/>
    </location>
</feature>
<dbReference type="SMART" id="SM00950">
    <property type="entry name" value="Piwi"/>
    <property type="match status" value="1"/>
</dbReference>
<sequence length="1124" mass="125078">MSGRARIHAQGRSQSLRISQPEAPGAAAHGPASARRGGSQPPRARPPHQEVQLQSPGAGPPRSGAQLQSPGAGPPRSGAQLQSPGAGPPRSGAQLQSPGAGPPRSGAQLQSPGAGPPRSGAQLQSPGAGPPRSGAQLQSPGAGPPRSGAQLQSPGAGPPRSGAQLQSPGAGPPRSGAQLQSPGAGPPRSGAQLQSPGAGPPRSGAQLQSPGAGPPRSGAQLQSPGAGPPRSGAQLQPPQACVRPSPPTAQSPQLRVQPSQPGALSPEPQAQPPTMTWAQKLKSQPSQRQASQSQQPYIWPSLPGAQLPQPQDPLPQPQEEVQVVASQEPRGAEGRLPPLEHHRTAVSRELTERSRGIFQDLVINTRKMLKHVKDSKRGTEGQVIKLQTNHYQVTCDCKIAYKYNIDYQPDIKDINIRTNLLLRHQSTLGKCHIFDGNSLLLPRRLQHLEMELVSKTEGDDKVRIRIQLSSELHPSHPEWLRYYNILFRRTLKLMDLEQSDSSLRKLKDELMASRMDIQRSYNTSILPYENRLTLCADVTHRLLQVKTVYDLIFEKREKGVRNLRKQISEEVVGSIVCTKYNNKTHRIDAIDWKQSPRDRFRKFDGSMVTFVDYYREQYNIHIIDTNQPLLVSWGRWKKGQTSTPREPVFLVPQLCYLTGIVTEVAKNHSLMALLTDQMRMNPMNRRNTLNKFMNGIQTNPNVQDEFLPWSMKFDDNCLSVPGRILNTVRLFQDKGSYMVNPKLQNWLNDSRSIALLRPKPLKRWVVLHTENCSKEANLLVSKLRAVTDTMHITVAQAAMYKFKEGPGSFRQMLQKHVSEDTQMVVCVLPNNDKQRYEEIKTFLCIENPIPSQCVVASTLRTDRNLFTIVTKIAQQMNCKMGGALWKVDTGMEKTMFIGIDCFHDIVNRQKSIAALVASTKEDLTRWHSQCLFQDAGEEIVNDLHSCLQAALDSWVTNEKKKPQTVVVYRDGVGDGQLQDLLGEEVRQFQKFFGSSIKLTFIVVKKRINTRFFVEHNKKVMNPPPGTVVDQVVTREEWYDFYIVSQSSNSGTVMPTHYNVIYDTKGLTPNQVQCLTYRLCHMYYNLPGVIRVPAPCHYAHKLAYFVGKNIHQKPAPALSDYLYYL</sequence>
<feature type="compositionally biased region" description="Low complexity" evidence="5">
    <location>
        <begin position="23"/>
        <end position="39"/>
    </location>
</feature>
<accession>A0ABM2W9M6</accession>
<dbReference type="Gene3D" id="2.170.260.10">
    <property type="entry name" value="paz domain"/>
    <property type="match status" value="1"/>
</dbReference>
<dbReference type="Pfam" id="PF02171">
    <property type="entry name" value="Piwi"/>
    <property type="match status" value="1"/>
</dbReference>
<dbReference type="InterPro" id="IPR036397">
    <property type="entry name" value="RNaseH_sf"/>
</dbReference>
<keyword evidence="8" id="KW-1185">Reference proteome</keyword>
<proteinExistence type="inferred from homology"/>
<protein>
    <submittedName>
        <fullName evidence="9">Piwi-like protein 3</fullName>
    </submittedName>
</protein>
<keyword evidence="3" id="KW-0943">RNA-mediated gene silencing</keyword>
<feature type="compositionally biased region" description="Low complexity" evidence="5">
    <location>
        <begin position="283"/>
        <end position="295"/>
    </location>
</feature>
<dbReference type="Proteomes" id="UP000886700">
    <property type="component" value="Unplaced"/>
</dbReference>
<comment type="similarity">
    <text evidence="4">Belongs to the argonaute family.</text>
</comment>
<dbReference type="InterPro" id="IPR012337">
    <property type="entry name" value="RNaseH-like_sf"/>
</dbReference>
<feature type="compositionally biased region" description="Low complexity" evidence="5">
    <location>
        <begin position="317"/>
        <end position="329"/>
    </location>
</feature>